<comment type="similarity">
    <text evidence="1">Belongs to the GST superfamily. Zeta family.</text>
</comment>
<dbReference type="InterPro" id="IPR040079">
    <property type="entry name" value="Glutathione_S-Trfase"/>
</dbReference>
<evidence type="ECO:0000259" key="2">
    <source>
        <dbReference type="PROSITE" id="PS50404"/>
    </source>
</evidence>
<dbReference type="GO" id="GO:0016034">
    <property type="term" value="F:maleylacetoacetate isomerase activity"/>
    <property type="evidence" value="ECO:0007669"/>
    <property type="project" value="UniProtKB-EC"/>
</dbReference>
<sequence>MKLYTYWRSTAAYRVRIALHLKGLRCEQEPVHLVKDGGEQHKGEYRAINPQGLVPTLVDGGHVITQSLAILEYLEEKHPEPALLPSKPVERARVRSLAQIIACEVHPLNNLRVLQYLSNELDVSDRQKTRWYHHWLEQGLKPLERRLANEGRTGRFCHGDSPTLADVCLVPQLYNARRFDFPLDAYPTLRRIDEACRELNAFRASAPEAQPDAVGTAGSN</sequence>
<evidence type="ECO:0000313" key="5">
    <source>
        <dbReference type="Proteomes" id="UP001302316"/>
    </source>
</evidence>
<dbReference type="CDD" id="cd03191">
    <property type="entry name" value="GST_C_Zeta"/>
    <property type="match status" value="1"/>
</dbReference>
<dbReference type="GO" id="GO:0005737">
    <property type="term" value="C:cytoplasm"/>
    <property type="evidence" value="ECO:0007669"/>
    <property type="project" value="InterPro"/>
</dbReference>
<reference evidence="4 5" key="1">
    <citation type="submission" date="2023-12" db="EMBL/GenBank/DDBJ databases">
        <title>Whole-genome sequencing of halo(alkali)philic microorganisms from hypersaline lakes.</title>
        <authorList>
            <person name="Sorokin D.Y."/>
            <person name="Merkel A.Y."/>
            <person name="Messina E."/>
            <person name="Yakimov M."/>
        </authorList>
    </citation>
    <scope>NUCLEOTIDE SEQUENCE [LARGE SCALE GENOMIC DNA]</scope>
    <source>
        <strain evidence="4 5">AB-CW1</strain>
    </source>
</reference>
<dbReference type="PROSITE" id="PS50405">
    <property type="entry name" value="GST_CTER"/>
    <property type="match status" value="1"/>
</dbReference>
<dbReference type="CDD" id="cd03042">
    <property type="entry name" value="GST_N_Zeta"/>
    <property type="match status" value="1"/>
</dbReference>
<evidence type="ECO:0000256" key="1">
    <source>
        <dbReference type="ARBA" id="ARBA00010007"/>
    </source>
</evidence>
<dbReference type="InterPro" id="IPR005955">
    <property type="entry name" value="GST_Zeta"/>
</dbReference>
<dbReference type="InterPro" id="IPR034330">
    <property type="entry name" value="GST_Zeta_C"/>
</dbReference>
<dbReference type="Proteomes" id="UP001302316">
    <property type="component" value="Unassembled WGS sequence"/>
</dbReference>
<keyword evidence="4" id="KW-0413">Isomerase</keyword>
<feature type="domain" description="GST N-terminal" evidence="2">
    <location>
        <begin position="1"/>
        <end position="82"/>
    </location>
</feature>
<dbReference type="Pfam" id="PF13410">
    <property type="entry name" value="GST_C_2"/>
    <property type="match status" value="1"/>
</dbReference>
<dbReference type="InterPro" id="IPR034333">
    <property type="entry name" value="GST_Zeta_N"/>
</dbReference>
<dbReference type="EC" id="5.2.1.2" evidence="4"/>
<dbReference type="SUPFAM" id="SSF52833">
    <property type="entry name" value="Thioredoxin-like"/>
    <property type="match status" value="1"/>
</dbReference>
<keyword evidence="5" id="KW-1185">Reference proteome</keyword>
<dbReference type="GO" id="GO:0006749">
    <property type="term" value="P:glutathione metabolic process"/>
    <property type="evidence" value="ECO:0007669"/>
    <property type="project" value="TreeGrafter"/>
</dbReference>
<dbReference type="FunFam" id="3.40.30.10:FF:000293">
    <property type="entry name" value="Maleylacetoacetate isomerase MaiA"/>
    <property type="match status" value="1"/>
</dbReference>
<dbReference type="GO" id="GO:0006559">
    <property type="term" value="P:L-phenylalanine catabolic process"/>
    <property type="evidence" value="ECO:0007669"/>
    <property type="project" value="TreeGrafter"/>
</dbReference>
<dbReference type="SFLD" id="SFLDS00019">
    <property type="entry name" value="Glutathione_Transferase_(cytos"/>
    <property type="match status" value="1"/>
</dbReference>
<name>A0AAP6MK87_9GAMM</name>
<protein>
    <submittedName>
        <fullName evidence="4">Maleylacetoacetate isomerase</fullName>
        <ecNumber evidence="4">5.2.1.2</ecNumber>
    </submittedName>
</protein>
<dbReference type="InterPro" id="IPR004045">
    <property type="entry name" value="Glutathione_S-Trfase_N"/>
</dbReference>
<dbReference type="PANTHER" id="PTHR42673">
    <property type="entry name" value="MALEYLACETOACETATE ISOMERASE"/>
    <property type="match status" value="1"/>
</dbReference>
<organism evidence="4 5">
    <name type="scientific">Natronospira elongata</name>
    <dbReference type="NCBI Taxonomy" id="3110268"/>
    <lineage>
        <taxon>Bacteria</taxon>
        <taxon>Pseudomonadati</taxon>
        <taxon>Pseudomonadota</taxon>
        <taxon>Gammaproteobacteria</taxon>
        <taxon>Natronospirales</taxon>
        <taxon>Natronospiraceae</taxon>
        <taxon>Natronospira</taxon>
    </lineage>
</organism>
<accession>A0AAP6MK87</accession>
<dbReference type="Pfam" id="PF13417">
    <property type="entry name" value="GST_N_3"/>
    <property type="match status" value="1"/>
</dbReference>
<dbReference type="InterPro" id="IPR036282">
    <property type="entry name" value="Glutathione-S-Trfase_C_sf"/>
</dbReference>
<dbReference type="Gene3D" id="3.40.30.10">
    <property type="entry name" value="Glutaredoxin"/>
    <property type="match status" value="1"/>
</dbReference>
<gene>
    <name evidence="4" type="primary">maiA</name>
    <name evidence="4" type="ORF">VCB98_09045</name>
</gene>
<feature type="domain" description="GST C-terminal" evidence="3">
    <location>
        <begin position="87"/>
        <end position="215"/>
    </location>
</feature>
<dbReference type="NCBIfam" id="TIGR01262">
    <property type="entry name" value="maiA"/>
    <property type="match status" value="1"/>
</dbReference>
<dbReference type="SUPFAM" id="SSF47616">
    <property type="entry name" value="GST C-terminal domain-like"/>
    <property type="match status" value="1"/>
</dbReference>
<dbReference type="InterPro" id="IPR036249">
    <property type="entry name" value="Thioredoxin-like_sf"/>
</dbReference>
<dbReference type="Gene3D" id="1.20.1050.10">
    <property type="match status" value="1"/>
</dbReference>
<dbReference type="FunFam" id="1.20.1050.10:FF:000017">
    <property type="entry name" value="Maleylacetoacetate isomerase"/>
    <property type="match status" value="1"/>
</dbReference>
<comment type="caution">
    <text evidence="4">The sequence shown here is derived from an EMBL/GenBank/DDBJ whole genome shotgun (WGS) entry which is preliminary data.</text>
</comment>
<dbReference type="SFLD" id="SFLDG00358">
    <property type="entry name" value="Main_(cytGST)"/>
    <property type="match status" value="1"/>
</dbReference>
<proteinExistence type="inferred from homology"/>
<dbReference type="PROSITE" id="PS50404">
    <property type="entry name" value="GST_NTER"/>
    <property type="match status" value="1"/>
</dbReference>
<evidence type="ECO:0000313" key="4">
    <source>
        <dbReference type="EMBL" id="MEA5445964.1"/>
    </source>
</evidence>
<evidence type="ECO:0000259" key="3">
    <source>
        <dbReference type="PROSITE" id="PS50405"/>
    </source>
</evidence>
<dbReference type="InterPro" id="IPR010987">
    <property type="entry name" value="Glutathione-S-Trfase_C-like"/>
</dbReference>
<dbReference type="EMBL" id="JAYGII010000018">
    <property type="protein sequence ID" value="MEA5445964.1"/>
    <property type="molecule type" value="Genomic_DNA"/>
</dbReference>
<dbReference type="PANTHER" id="PTHR42673:SF21">
    <property type="entry name" value="GLUTATHIONE S-TRANSFERASE YFCF"/>
    <property type="match status" value="1"/>
</dbReference>
<dbReference type="RefSeq" id="WP_346051905.1">
    <property type="nucleotide sequence ID" value="NZ_JAYGII010000018.1"/>
</dbReference>
<dbReference type="AlphaFoldDB" id="A0AAP6MK87"/>
<dbReference type="GO" id="GO:0004364">
    <property type="term" value="F:glutathione transferase activity"/>
    <property type="evidence" value="ECO:0007669"/>
    <property type="project" value="TreeGrafter"/>
</dbReference>